<dbReference type="InterPro" id="IPR027409">
    <property type="entry name" value="GroEL-like_apical_dom_sf"/>
</dbReference>
<evidence type="ECO:0000256" key="2">
    <source>
        <dbReference type="ARBA" id="ARBA00022741"/>
    </source>
</evidence>
<evidence type="ECO:0000313" key="6">
    <source>
        <dbReference type="EMBL" id="CAJ1392665.1"/>
    </source>
</evidence>
<dbReference type="InterPro" id="IPR017998">
    <property type="entry name" value="Chaperone_TCP-1"/>
</dbReference>
<comment type="similarity">
    <text evidence="1 5">Belongs to the TCP-1 chaperonin family.</text>
</comment>
<evidence type="ECO:0000313" key="7">
    <source>
        <dbReference type="Proteomes" id="UP001178507"/>
    </source>
</evidence>
<dbReference type="PRINTS" id="PR00304">
    <property type="entry name" value="TCOMPLEXTCP1"/>
</dbReference>
<dbReference type="Gene3D" id="1.10.560.10">
    <property type="entry name" value="GroEL-like equatorial domain"/>
    <property type="match status" value="1"/>
</dbReference>
<name>A0AA36N6V4_9DINO</name>
<gene>
    <name evidence="6" type="ORF">EVOR1521_LOCUS17707</name>
</gene>
<dbReference type="InterPro" id="IPR027413">
    <property type="entry name" value="GROEL-like_equatorial_sf"/>
</dbReference>
<dbReference type="Gene3D" id="3.50.7.10">
    <property type="entry name" value="GroEL"/>
    <property type="match status" value="1"/>
</dbReference>
<dbReference type="PANTHER" id="PTHR14667:SF2">
    <property type="entry name" value="BARDET-BIEDL SYNDROME 10 PROTEIN"/>
    <property type="match status" value="1"/>
</dbReference>
<dbReference type="Pfam" id="PF00118">
    <property type="entry name" value="Cpn60_TCP1"/>
    <property type="match status" value="1"/>
</dbReference>
<dbReference type="GO" id="GO:0140662">
    <property type="term" value="F:ATP-dependent protein folding chaperone"/>
    <property type="evidence" value="ECO:0007669"/>
    <property type="project" value="InterPro"/>
</dbReference>
<dbReference type="AlphaFoldDB" id="A0AA36N6V4"/>
<protein>
    <submittedName>
        <fullName evidence="6">Uncharacterized protein</fullName>
    </submittedName>
</protein>
<dbReference type="InterPro" id="IPR042619">
    <property type="entry name" value="BBS10"/>
</dbReference>
<keyword evidence="2 5" id="KW-0547">Nucleotide-binding</keyword>
<dbReference type="SUPFAM" id="SSF48592">
    <property type="entry name" value="GroEL equatorial domain-like"/>
    <property type="match status" value="1"/>
</dbReference>
<dbReference type="Gene3D" id="3.30.260.10">
    <property type="entry name" value="TCP-1-like chaperonin intermediate domain"/>
    <property type="match status" value="1"/>
</dbReference>
<keyword evidence="7" id="KW-1185">Reference proteome</keyword>
<evidence type="ECO:0000256" key="3">
    <source>
        <dbReference type="ARBA" id="ARBA00022840"/>
    </source>
</evidence>
<dbReference type="InterPro" id="IPR002423">
    <property type="entry name" value="Cpn60/GroEL/TCP-1"/>
</dbReference>
<dbReference type="Proteomes" id="UP001178507">
    <property type="component" value="Unassembled WGS sequence"/>
</dbReference>
<evidence type="ECO:0000256" key="4">
    <source>
        <dbReference type="ARBA" id="ARBA00023186"/>
    </source>
</evidence>
<evidence type="ECO:0000256" key="5">
    <source>
        <dbReference type="RuleBase" id="RU004187"/>
    </source>
</evidence>
<keyword evidence="3 5" id="KW-0067">ATP-binding</keyword>
<dbReference type="EMBL" id="CAUJNA010002380">
    <property type="protein sequence ID" value="CAJ1392665.1"/>
    <property type="molecule type" value="Genomic_DNA"/>
</dbReference>
<accession>A0AA36N6V4</accession>
<sequence>MDVIGASVQAIADAVRISYGPCGKDQLVVTESQKLVTNSASRILALARPGSPVAKVLLRHLCKFAEEAGDGTATLALLLDGAVRFCVKAINDGRASRQELLRCFAFIEAAALKESAQLLQEIQSGGPVEMVFSNLAKTFFGANFPLEVSGKLSQICWQWLKANSREELSATAGDLRRGELIKVPLVGPTSTDAADSTASATLERQHLMSAVLAHSTMPCDLGEGRAAVLDDHVVTLPVRVTAPGNLLDRLQQHLLLAAEQLWQAGIRLVFCASCVHEEWTGSLARRGICLLHLVDEEELGLLEGKVGKIRRIRPGSEDVAALTAGSFSLQSLRPFQSLSAAKLAGTRAFWHVKPKSEDTPCTLVLAASSLGIEHRLAILRLLAVVAPGLEDPSSIVHGGLAFELGMLRLAHSKVLSLRAGSRAGAELFGLEDDKAARLEMLSWSLLEAALLSVLETFLANMGEGSASSKRRQPDCW</sequence>
<evidence type="ECO:0000256" key="1">
    <source>
        <dbReference type="ARBA" id="ARBA00008020"/>
    </source>
</evidence>
<dbReference type="GO" id="GO:0051131">
    <property type="term" value="P:chaperone-mediated protein complex assembly"/>
    <property type="evidence" value="ECO:0007669"/>
    <property type="project" value="InterPro"/>
</dbReference>
<comment type="caution">
    <text evidence="6">The sequence shown here is derived from an EMBL/GenBank/DDBJ whole genome shotgun (WGS) entry which is preliminary data.</text>
</comment>
<dbReference type="GO" id="GO:0005524">
    <property type="term" value="F:ATP binding"/>
    <property type="evidence" value="ECO:0007669"/>
    <property type="project" value="UniProtKB-KW"/>
</dbReference>
<proteinExistence type="inferred from homology"/>
<reference evidence="6" key="1">
    <citation type="submission" date="2023-08" db="EMBL/GenBank/DDBJ databases">
        <authorList>
            <person name="Chen Y."/>
            <person name="Shah S."/>
            <person name="Dougan E. K."/>
            <person name="Thang M."/>
            <person name="Chan C."/>
        </authorList>
    </citation>
    <scope>NUCLEOTIDE SEQUENCE</scope>
</reference>
<keyword evidence="4 5" id="KW-0143">Chaperone</keyword>
<dbReference type="PANTHER" id="PTHR14667">
    <property type="entry name" value="BARDET-BIEDL SYNDROME 10 PROTEIN"/>
    <property type="match status" value="1"/>
</dbReference>
<organism evidence="6 7">
    <name type="scientific">Effrenium voratum</name>
    <dbReference type="NCBI Taxonomy" id="2562239"/>
    <lineage>
        <taxon>Eukaryota</taxon>
        <taxon>Sar</taxon>
        <taxon>Alveolata</taxon>
        <taxon>Dinophyceae</taxon>
        <taxon>Suessiales</taxon>
        <taxon>Symbiodiniaceae</taxon>
        <taxon>Effrenium</taxon>
    </lineage>
</organism>
<dbReference type="InterPro" id="IPR027410">
    <property type="entry name" value="TCP-1-like_intermed_sf"/>
</dbReference>